<keyword evidence="3" id="KW-0804">Transcription</keyword>
<evidence type="ECO:0000313" key="6">
    <source>
        <dbReference type="Proteomes" id="UP001524940"/>
    </source>
</evidence>
<keyword evidence="1" id="KW-0805">Transcription regulation</keyword>
<dbReference type="InterPro" id="IPR001034">
    <property type="entry name" value="DeoR_HTH"/>
</dbReference>
<evidence type="ECO:0000313" key="5">
    <source>
        <dbReference type="EMBL" id="MCR5971888.1"/>
    </source>
</evidence>
<organism evidence="5 6">
    <name type="scientific">Lactobacillus leichmannii</name>
    <dbReference type="NCBI Taxonomy" id="28039"/>
    <lineage>
        <taxon>Bacteria</taxon>
        <taxon>Bacillati</taxon>
        <taxon>Bacillota</taxon>
        <taxon>Bacilli</taxon>
        <taxon>Lactobacillales</taxon>
        <taxon>Lactobacillaceae</taxon>
        <taxon>Lactobacillus</taxon>
    </lineage>
</organism>
<dbReference type="PROSITE" id="PS00894">
    <property type="entry name" value="HTH_DEOR_1"/>
    <property type="match status" value="1"/>
</dbReference>
<comment type="caution">
    <text evidence="5">The sequence shown here is derived from an EMBL/GenBank/DDBJ whole genome shotgun (WGS) entry which is preliminary data.</text>
</comment>
<evidence type="ECO:0000256" key="3">
    <source>
        <dbReference type="ARBA" id="ARBA00023163"/>
    </source>
</evidence>
<reference evidence="5 6" key="1">
    <citation type="submission" date="2018-07" db="EMBL/GenBank/DDBJ databases">
        <title>Genome sequencing and assembly of Lactobacillus leichmannii.</title>
        <authorList>
            <person name="Rong J.-C."/>
            <person name="Li M.-Y."/>
            <person name="Zhang Q.-F."/>
            <person name="Chi N.-Y."/>
        </authorList>
    </citation>
    <scope>NUCLEOTIDE SEQUENCE [LARGE SCALE GENOMIC DNA]</scope>
    <source>
        <strain evidence="5 6">JCM 1148</strain>
    </source>
</reference>
<evidence type="ECO:0000259" key="4">
    <source>
        <dbReference type="PROSITE" id="PS51000"/>
    </source>
</evidence>
<protein>
    <submittedName>
        <fullName evidence="5">DeoR family transcriptional regulator</fullName>
    </submittedName>
</protein>
<proteinExistence type="predicted"/>
<name>A0ABT1Y2F8_LACLE</name>
<keyword evidence="6" id="KW-1185">Reference proteome</keyword>
<keyword evidence="2" id="KW-0238">DNA-binding</keyword>
<gene>
    <name evidence="5" type="ORF">DS743_09040</name>
</gene>
<feature type="domain" description="HTH deoR-type" evidence="4">
    <location>
        <begin position="28"/>
        <end position="87"/>
    </location>
</feature>
<dbReference type="Gene3D" id="1.10.10.10">
    <property type="entry name" value="Winged helix-like DNA-binding domain superfamily/Winged helix DNA-binding domain"/>
    <property type="match status" value="1"/>
</dbReference>
<dbReference type="EMBL" id="QOCY01000057">
    <property type="protein sequence ID" value="MCR5971888.1"/>
    <property type="molecule type" value="Genomic_DNA"/>
</dbReference>
<dbReference type="InterPro" id="IPR036388">
    <property type="entry name" value="WH-like_DNA-bd_sf"/>
</dbReference>
<evidence type="ECO:0000256" key="2">
    <source>
        <dbReference type="ARBA" id="ARBA00023125"/>
    </source>
</evidence>
<accession>A0ABT1Y2F8</accession>
<dbReference type="Pfam" id="PF08220">
    <property type="entry name" value="HTH_DeoR"/>
    <property type="match status" value="1"/>
</dbReference>
<evidence type="ECO:0000256" key="1">
    <source>
        <dbReference type="ARBA" id="ARBA00023015"/>
    </source>
</evidence>
<dbReference type="InterPro" id="IPR018356">
    <property type="entry name" value="Tscrpt_reg_HTH_DeoR_CS"/>
</dbReference>
<dbReference type="Proteomes" id="UP001524940">
    <property type="component" value="Unassembled WGS sequence"/>
</dbReference>
<sequence>MADVKLCFKANTVKYGKARKRWLTKVLKRERLDQVMNMVTEQYYIAVADLAKSLQVSEMTIHRDFYKFYSLYDIDELVTNSQVSADVLKYYQQYNSVRTNIEA</sequence>
<dbReference type="PROSITE" id="PS51000">
    <property type="entry name" value="HTH_DEOR_2"/>
    <property type="match status" value="1"/>
</dbReference>